<reference evidence="9 10" key="1">
    <citation type="submission" date="2021-01" db="EMBL/GenBank/DDBJ databases">
        <title>Genomic Encyclopedia of Type Strains, Phase IV (KMG-IV): sequencing the most valuable type-strain genomes for metagenomic binning, comparative biology and taxonomic classification.</title>
        <authorList>
            <person name="Goeker M."/>
        </authorList>
    </citation>
    <scope>NUCLEOTIDE SEQUENCE [LARGE SCALE GENOMIC DNA]</scope>
    <source>
        <strain evidence="9 10">DSM 23711</strain>
    </source>
</reference>
<protein>
    <submittedName>
        <fullName evidence="9">Alpha-glucosidase</fullName>
        <ecNumber evidence="9">3.2.1.20</ecNumber>
    </submittedName>
</protein>
<dbReference type="Pfam" id="PF21365">
    <property type="entry name" value="Glyco_hydro_31_3rd"/>
    <property type="match status" value="1"/>
</dbReference>
<dbReference type="InterPro" id="IPR017853">
    <property type="entry name" value="GH"/>
</dbReference>
<evidence type="ECO:0000313" key="10">
    <source>
        <dbReference type="Proteomes" id="UP001296943"/>
    </source>
</evidence>
<gene>
    <name evidence="9" type="ORF">JOC48_003567</name>
</gene>
<sequence length="793" mass="91288">MQDTSFAILPENENERENIDYKRIGSLVSYTLIEKNELELQCENGYVSIVFYRDDIVRIMMNPKKVPSKKTSFAVVKEPENIEVSITENNDGILVSSRKISLVIKRDPVSISVFDQDGNVIVEESEHGMGFNEKKEVICYKKMEQADHYYGFGEKTSFLDKRGEKMTMWNSDVFAPHNPEIDALYQSIPYFMTIRNGIAHGIFLDNTSKTLFDMKSSSTSYSFSAEAGQLDYYVFAGPTPKAVLEQYTDITGKMPLPPKWALGYHQSRYSYKTEQEVRELVKTFKEKEIPLDAIYLDIHYMDGYRVFTFDEERFPNPEKLMQDLKDVGIHVVPIVDPGVKEDPEYFVYQEGIKGDHFCKYMEGNIYYGDVWPGNSAFPDFTNSDVRQWWGKNHKFYTDLGIEGIWNDMNEPAVFNETKTMDVKVMHDNEGDPKTHRELHNLYGFLMGEATYEGMKHQLNGKRPFLLTRAGYAGVQRYASVWTGDNRSFWDHLQMALPMCMNLGVSGVPFCGPDVGGFAHDSNGELLARWTQFGTFTPYFRNHSVLESIRQEPWSFGEEYEGVIKTYIQERYVWLPYLYTLFQDASVTGVPVMRPLVLEYPNDKNTFNLSDQFMIGSDVIVAPILTPSTNHRVVYLPEGNWVNYWTEEKLAGGKHHLVEADLNTLPIFIKEGSIITLGTVKSSTETKENELTVHIYPSENQTATFDYYEDDGKSFAYEDGSYFKCTMEANLINDRLDITTNIQQDQYKPEWDNAVFVIHGVSSELGISVNGKEQKNREFTTDNRIRLSLKIQDF</sequence>
<dbReference type="Pfam" id="PF01055">
    <property type="entry name" value="Glyco_hydro_31_2nd"/>
    <property type="match status" value="1"/>
</dbReference>
<dbReference type="Gene3D" id="3.20.20.80">
    <property type="entry name" value="Glycosidases"/>
    <property type="match status" value="2"/>
</dbReference>
<dbReference type="Pfam" id="PF17137">
    <property type="entry name" value="DUF5110"/>
    <property type="match status" value="1"/>
</dbReference>
<evidence type="ECO:0000256" key="4">
    <source>
        <dbReference type="RuleBase" id="RU361185"/>
    </source>
</evidence>
<dbReference type="GO" id="GO:0004558">
    <property type="term" value="F:alpha-1,4-glucosidase activity"/>
    <property type="evidence" value="ECO:0007669"/>
    <property type="project" value="UniProtKB-EC"/>
</dbReference>
<dbReference type="CDD" id="cd06604">
    <property type="entry name" value="GH31_glucosidase_II_MalA"/>
    <property type="match status" value="1"/>
</dbReference>
<dbReference type="EC" id="3.2.1.20" evidence="9"/>
<keyword evidence="10" id="KW-1185">Reference proteome</keyword>
<dbReference type="SUPFAM" id="SSF74650">
    <property type="entry name" value="Galactose mutarotase-like"/>
    <property type="match status" value="1"/>
</dbReference>
<dbReference type="InterPro" id="IPR011013">
    <property type="entry name" value="Gal_mutarotase_sf_dom"/>
</dbReference>
<evidence type="ECO:0000313" key="9">
    <source>
        <dbReference type="EMBL" id="MBM7573019.1"/>
    </source>
</evidence>
<evidence type="ECO:0000259" key="7">
    <source>
        <dbReference type="Pfam" id="PF17137"/>
    </source>
</evidence>
<dbReference type="Proteomes" id="UP001296943">
    <property type="component" value="Unassembled WGS sequence"/>
</dbReference>
<dbReference type="InterPro" id="IPR013780">
    <property type="entry name" value="Glyco_hydro_b"/>
</dbReference>
<dbReference type="InterPro" id="IPR048395">
    <property type="entry name" value="Glyco_hydro_31_C"/>
</dbReference>
<dbReference type="Gene3D" id="2.60.40.1760">
    <property type="entry name" value="glycosyl hydrolase (family 31)"/>
    <property type="match status" value="1"/>
</dbReference>
<evidence type="ECO:0000259" key="6">
    <source>
        <dbReference type="Pfam" id="PF13802"/>
    </source>
</evidence>
<dbReference type="InterPro" id="IPR033403">
    <property type="entry name" value="DUF5110"/>
</dbReference>
<name>A0ABS2N4K0_9BACI</name>
<dbReference type="PANTHER" id="PTHR22762:SF166">
    <property type="entry name" value="ALPHA-GLUCOSIDASE"/>
    <property type="match status" value="1"/>
</dbReference>
<dbReference type="InterPro" id="IPR000322">
    <property type="entry name" value="Glyco_hydro_31_TIM"/>
</dbReference>
<evidence type="ECO:0000259" key="5">
    <source>
        <dbReference type="Pfam" id="PF01055"/>
    </source>
</evidence>
<dbReference type="InterPro" id="IPR030458">
    <property type="entry name" value="Glyco_hydro_31_AS"/>
</dbReference>
<dbReference type="PANTHER" id="PTHR22762">
    <property type="entry name" value="ALPHA-GLUCOSIDASE"/>
    <property type="match status" value="1"/>
</dbReference>
<dbReference type="Gene3D" id="2.60.40.1180">
    <property type="entry name" value="Golgi alpha-mannosidase II"/>
    <property type="match status" value="2"/>
</dbReference>
<comment type="similarity">
    <text evidence="1 4">Belongs to the glycosyl hydrolase 31 family.</text>
</comment>
<evidence type="ECO:0000256" key="2">
    <source>
        <dbReference type="ARBA" id="ARBA00022801"/>
    </source>
</evidence>
<feature type="domain" description="Glycoside hydrolase family 31 N-terminal" evidence="6">
    <location>
        <begin position="47"/>
        <end position="213"/>
    </location>
</feature>
<proteinExistence type="inferred from homology"/>
<organism evidence="9 10">
    <name type="scientific">Aquibacillus albus</name>
    <dbReference type="NCBI Taxonomy" id="1168171"/>
    <lineage>
        <taxon>Bacteria</taxon>
        <taxon>Bacillati</taxon>
        <taxon>Bacillota</taxon>
        <taxon>Bacilli</taxon>
        <taxon>Bacillales</taxon>
        <taxon>Bacillaceae</taxon>
        <taxon>Aquibacillus</taxon>
    </lineage>
</organism>
<dbReference type="CDD" id="cd14752">
    <property type="entry name" value="GH31_N"/>
    <property type="match status" value="1"/>
</dbReference>
<dbReference type="RefSeq" id="WP_204501688.1">
    <property type="nucleotide sequence ID" value="NZ_JAFBDR010000025.1"/>
</dbReference>
<dbReference type="PROSITE" id="PS00129">
    <property type="entry name" value="GLYCOSYL_HYDROL_F31_1"/>
    <property type="match status" value="1"/>
</dbReference>
<keyword evidence="3 4" id="KW-0326">Glycosidase</keyword>
<evidence type="ECO:0000256" key="3">
    <source>
        <dbReference type="ARBA" id="ARBA00023295"/>
    </source>
</evidence>
<feature type="domain" description="Glycoside hydrolase family 31 TIM barrel" evidence="5">
    <location>
        <begin position="255"/>
        <end position="580"/>
    </location>
</feature>
<evidence type="ECO:0000259" key="8">
    <source>
        <dbReference type="Pfam" id="PF21365"/>
    </source>
</evidence>
<accession>A0ABS2N4K0</accession>
<dbReference type="EMBL" id="JAFBDR010000025">
    <property type="protein sequence ID" value="MBM7573019.1"/>
    <property type="molecule type" value="Genomic_DNA"/>
</dbReference>
<dbReference type="InterPro" id="IPR025887">
    <property type="entry name" value="Glyco_hydro_31_N_dom"/>
</dbReference>
<comment type="caution">
    <text evidence="9">The sequence shown here is derived from an EMBL/GenBank/DDBJ whole genome shotgun (WGS) entry which is preliminary data.</text>
</comment>
<dbReference type="SUPFAM" id="SSF51011">
    <property type="entry name" value="Glycosyl hydrolase domain"/>
    <property type="match status" value="1"/>
</dbReference>
<keyword evidence="2 4" id="KW-0378">Hydrolase</keyword>
<dbReference type="SUPFAM" id="SSF51445">
    <property type="entry name" value="(Trans)glycosidases"/>
    <property type="match status" value="1"/>
</dbReference>
<evidence type="ECO:0000256" key="1">
    <source>
        <dbReference type="ARBA" id="ARBA00007806"/>
    </source>
</evidence>
<dbReference type="Pfam" id="PF13802">
    <property type="entry name" value="Gal_mutarotas_2"/>
    <property type="match status" value="1"/>
</dbReference>
<feature type="domain" description="DUF5110" evidence="7">
    <location>
        <begin position="689"/>
        <end position="759"/>
    </location>
</feature>
<feature type="domain" description="Glycosyl hydrolase family 31 C-terminal" evidence="8">
    <location>
        <begin position="588"/>
        <end position="674"/>
    </location>
</feature>